<evidence type="ECO:0000313" key="1">
    <source>
        <dbReference type="EMBL" id="MTG97057.1"/>
    </source>
</evidence>
<dbReference type="EMBL" id="WMJX01000003">
    <property type="protein sequence ID" value="MTG97057.1"/>
    <property type="molecule type" value="Genomic_DNA"/>
</dbReference>
<dbReference type="InterPro" id="IPR032562">
    <property type="entry name" value="DUF4929"/>
</dbReference>
<dbReference type="Proteomes" id="UP000438760">
    <property type="component" value="Unassembled WGS sequence"/>
</dbReference>
<gene>
    <name evidence="1" type="ORF">GJV76_02720</name>
</gene>
<keyword evidence="2" id="KW-1185">Reference proteome</keyword>
<proteinExistence type="predicted"/>
<sequence>MKHYLTIFTGILLSLFTLSCTQDDNQLQGYTGENRIVLQPNGTHILQDNSTDEVTVNVFLVNSITEAVTLEFALENNTIDGKDILTIENPIIQFAPKEKKAQLKIKSSSRQLLSDETTITIKLINNTSKLPLDKEVQLLVTPIKKVEALTDKQIELLDGYKRKGLDLYPLMGEIKVNTTINFPGGANLETMYQAETSQINGITTITLSDKSTPEQPVLKMVSNPMGIEGYLYKLQRLLTIDDNEFWTQVPASQHIMNLINLSATSKETFEVELDDIYIDLKTRKLSYTKTFQDIWGDDYTIVPFQFKYSAWDRLKKLLDEGNPLAIENTEMGGTVNPSYYLNNQDIQEDYYDMGEGGNYRTTSATLTDTHLNFQFIIGHEHANDYILFTVEYKLK</sequence>
<dbReference type="OrthoDB" id="1451030at2"/>
<comment type="caution">
    <text evidence="1">The sequence shown here is derived from an EMBL/GenBank/DDBJ whole genome shotgun (WGS) entry which is preliminary data.</text>
</comment>
<evidence type="ECO:0000313" key="2">
    <source>
        <dbReference type="Proteomes" id="UP000438760"/>
    </source>
</evidence>
<dbReference type="AlphaFoldDB" id="A0A6I3LGT5"/>
<name>A0A6I3LGT5_9FLAO</name>
<dbReference type="Pfam" id="PF16283">
    <property type="entry name" value="DUF4929"/>
    <property type="match status" value="1"/>
</dbReference>
<dbReference type="PROSITE" id="PS51257">
    <property type="entry name" value="PROKAR_LIPOPROTEIN"/>
    <property type="match status" value="1"/>
</dbReference>
<accession>A0A6I3LGT5</accession>
<organism evidence="1 2">
    <name type="scientific">Myroides albus</name>
    <dbReference type="NCBI Taxonomy" id="2562892"/>
    <lineage>
        <taxon>Bacteria</taxon>
        <taxon>Pseudomonadati</taxon>
        <taxon>Bacteroidota</taxon>
        <taxon>Flavobacteriia</taxon>
        <taxon>Flavobacteriales</taxon>
        <taxon>Flavobacteriaceae</taxon>
        <taxon>Myroides</taxon>
    </lineage>
</organism>
<protein>
    <submittedName>
        <fullName evidence="1">DUF4929 domain-containing protein</fullName>
    </submittedName>
</protein>
<reference evidence="1 2" key="1">
    <citation type="submission" date="2019-11" db="EMBL/GenBank/DDBJ databases">
        <title>Genome of Strain BIT-d1.</title>
        <authorList>
            <person name="Yang Y."/>
        </authorList>
    </citation>
    <scope>NUCLEOTIDE SEQUENCE [LARGE SCALE GENOMIC DNA]</scope>
    <source>
        <strain evidence="1 2">BIT-d1</strain>
    </source>
</reference>
<dbReference type="RefSeq" id="WP_155091109.1">
    <property type="nucleotide sequence ID" value="NZ_CP102754.1"/>
</dbReference>